<dbReference type="EMBL" id="JAGFBS010000052">
    <property type="protein sequence ID" value="KAG6370383.1"/>
    <property type="molecule type" value="Genomic_DNA"/>
</dbReference>
<protein>
    <recommendedName>
        <fullName evidence="1">Zn(2)-C6 fungal-type domain-containing protein</fullName>
    </recommendedName>
</protein>
<dbReference type="SUPFAM" id="SSF57701">
    <property type="entry name" value="Zn2/Cys6 DNA-binding domain"/>
    <property type="match status" value="1"/>
</dbReference>
<comment type="caution">
    <text evidence="2">The sequence shown here is derived from an EMBL/GenBank/DDBJ whole genome shotgun (WGS) entry which is preliminary data.</text>
</comment>
<evidence type="ECO:0000313" key="2">
    <source>
        <dbReference type="EMBL" id="KAG6370383.1"/>
    </source>
</evidence>
<dbReference type="PROSITE" id="PS50048">
    <property type="entry name" value="ZN2_CY6_FUNGAL_2"/>
    <property type="match status" value="1"/>
</dbReference>
<dbReference type="InterPro" id="IPR001138">
    <property type="entry name" value="Zn2Cys6_DnaBD"/>
</dbReference>
<dbReference type="AlphaFoldDB" id="A0A8I3A4M9"/>
<name>A0A8I3A4M9_9AGAM</name>
<dbReference type="GO" id="GO:0000981">
    <property type="term" value="F:DNA-binding transcription factor activity, RNA polymerase II-specific"/>
    <property type="evidence" value="ECO:0007669"/>
    <property type="project" value="InterPro"/>
</dbReference>
<dbReference type="Gene3D" id="4.10.240.10">
    <property type="entry name" value="Zn(2)-C6 fungal-type DNA-binding domain"/>
    <property type="match status" value="1"/>
</dbReference>
<dbReference type="OrthoDB" id="39175at2759"/>
<dbReference type="GO" id="GO:0008270">
    <property type="term" value="F:zinc ion binding"/>
    <property type="evidence" value="ECO:0007669"/>
    <property type="project" value="InterPro"/>
</dbReference>
<evidence type="ECO:0000259" key="1">
    <source>
        <dbReference type="PROSITE" id="PS50048"/>
    </source>
</evidence>
<keyword evidence="3" id="KW-1185">Reference proteome</keyword>
<evidence type="ECO:0000313" key="3">
    <source>
        <dbReference type="Proteomes" id="UP000683000"/>
    </source>
</evidence>
<proteinExistence type="predicted"/>
<dbReference type="InterPro" id="IPR036864">
    <property type="entry name" value="Zn2-C6_fun-type_DNA-bd_sf"/>
</dbReference>
<reference evidence="2" key="1">
    <citation type="submission" date="2021-03" db="EMBL/GenBank/DDBJ databases">
        <title>Evolutionary innovations through gain and loss of genes in the ectomycorrhizal Boletales.</title>
        <authorList>
            <person name="Wu G."/>
            <person name="Miyauchi S."/>
            <person name="Morin E."/>
            <person name="Yang Z.-L."/>
            <person name="Xu J."/>
            <person name="Martin F.M."/>
        </authorList>
    </citation>
    <scope>NUCLEOTIDE SEQUENCE</scope>
    <source>
        <strain evidence="2">BR01</strain>
    </source>
</reference>
<dbReference type="Proteomes" id="UP000683000">
    <property type="component" value="Unassembled WGS sequence"/>
</dbReference>
<feature type="domain" description="Zn(2)-C6 fungal-type" evidence="1">
    <location>
        <begin position="32"/>
        <end position="65"/>
    </location>
</feature>
<dbReference type="PROSITE" id="PS00463">
    <property type="entry name" value="ZN2_CY6_FUNGAL_1"/>
    <property type="match status" value="1"/>
</dbReference>
<accession>A0A8I3A4M9</accession>
<gene>
    <name evidence="2" type="ORF">JVT61DRAFT_12104</name>
</gene>
<organism evidence="2 3">
    <name type="scientific">Boletus reticuloceps</name>
    <dbReference type="NCBI Taxonomy" id="495285"/>
    <lineage>
        <taxon>Eukaryota</taxon>
        <taxon>Fungi</taxon>
        <taxon>Dikarya</taxon>
        <taxon>Basidiomycota</taxon>
        <taxon>Agaricomycotina</taxon>
        <taxon>Agaricomycetes</taxon>
        <taxon>Agaricomycetidae</taxon>
        <taxon>Boletales</taxon>
        <taxon>Boletineae</taxon>
        <taxon>Boletaceae</taxon>
        <taxon>Boletoideae</taxon>
        <taxon>Boletus</taxon>
    </lineage>
</organism>
<sequence length="112" mass="12578">MVQHSPSQSPSPQSTLCLPPMPQSWFRKPALACLSCRERKTACNPPQPGSKTCRQCVQRHLKCQYPLRCRQGMRKQQSLAPITGIQDSLVKPVWKCSTDEGCLCHALRNSTK</sequence>